<proteinExistence type="predicted"/>
<evidence type="ECO:0000313" key="3">
    <source>
        <dbReference type="Proteomes" id="UP001431776"/>
    </source>
</evidence>
<accession>A0AAW6TRP2</accession>
<feature type="transmembrane region" description="Helical" evidence="1">
    <location>
        <begin position="183"/>
        <end position="206"/>
    </location>
</feature>
<dbReference type="AlphaFoldDB" id="A0AAW6TRP2"/>
<feature type="transmembrane region" description="Helical" evidence="1">
    <location>
        <begin position="86"/>
        <end position="107"/>
    </location>
</feature>
<dbReference type="Proteomes" id="UP001431776">
    <property type="component" value="Unassembled WGS sequence"/>
</dbReference>
<name>A0AAW6TRP2_9BACT</name>
<protein>
    <recommendedName>
        <fullName evidence="4">Urease accessory protein UreH-like transmembrane domain-containing protein</fullName>
    </recommendedName>
</protein>
<evidence type="ECO:0000256" key="1">
    <source>
        <dbReference type="SAM" id="Phobius"/>
    </source>
</evidence>
<sequence>MAHELRALVLTAASIGFLHTLLGPDHYLPFIMMAWARKWSAVRTLLITSVCAVGHIGSSVVLGFVGVAFGLALKGLVGAESFRGNVAAWLLIAFGLAYFIWGIRLVYRRHPHRHAHPHSDPHVHTADAVRPHLHTHTHLGEHAHVHDADSVKTITPWVLFVIFVFGPCEPLIPLLMYPAASGGLFDLFVVTAVFGVVTLATMLAAVMLGRAGFNFLPLRAMQRYSHALAGATILLCGLAIQFLGL</sequence>
<feature type="transmembrane region" description="Helical" evidence="1">
    <location>
        <begin position="227"/>
        <end position="244"/>
    </location>
</feature>
<keyword evidence="1" id="KW-0812">Transmembrane</keyword>
<gene>
    <name evidence="2" type="ORF">QJ522_04830</name>
</gene>
<evidence type="ECO:0000313" key="2">
    <source>
        <dbReference type="EMBL" id="MDI6448358.1"/>
    </source>
</evidence>
<keyword evidence="3" id="KW-1185">Reference proteome</keyword>
<dbReference type="RefSeq" id="WP_349243764.1">
    <property type="nucleotide sequence ID" value="NZ_JASCXX010000004.1"/>
</dbReference>
<keyword evidence="1" id="KW-0472">Membrane</keyword>
<reference evidence="2" key="1">
    <citation type="submission" date="2023-05" db="EMBL/GenBank/DDBJ databases">
        <title>Anaerotaeda fermentans gen. nov., sp. nov., a novel anaerobic planctomycete of the new family within the order Sedimentisphaerales isolated from Taman Peninsula, Russia.</title>
        <authorList>
            <person name="Khomyakova M.A."/>
            <person name="Merkel A.Y."/>
            <person name="Slobodkin A.I."/>
        </authorList>
    </citation>
    <scope>NUCLEOTIDE SEQUENCE</scope>
    <source>
        <strain evidence="2">M17dextr</strain>
    </source>
</reference>
<dbReference type="PANTHER" id="PTHR36394:SF1">
    <property type="entry name" value="OS01G0277700 PROTEIN"/>
    <property type="match status" value="1"/>
</dbReference>
<organism evidence="2 3">
    <name type="scientific">Anaerobaca lacustris</name>
    <dbReference type="NCBI Taxonomy" id="3044600"/>
    <lineage>
        <taxon>Bacteria</taxon>
        <taxon>Pseudomonadati</taxon>
        <taxon>Planctomycetota</taxon>
        <taxon>Phycisphaerae</taxon>
        <taxon>Sedimentisphaerales</taxon>
        <taxon>Anaerobacaceae</taxon>
        <taxon>Anaerobaca</taxon>
    </lineage>
</organism>
<dbReference type="PANTHER" id="PTHR36394">
    <property type="entry name" value="OS01G0277700 PROTEIN"/>
    <property type="match status" value="1"/>
</dbReference>
<keyword evidence="1" id="KW-1133">Transmembrane helix</keyword>
<comment type="caution">
    <text evidence="2">The sequence shown here is derived from an EMBL/GenBank/DDBJ whole genome shotgun (WGS) entry which is preliminary data.</text>
</comment>
<feature type="transmembrane region" description="Helical" evidence="1">
    <location>
        <begin position="45"/>
        <end position="71"/>
    </location>
</feature>
<dbReference type="EMBL" id="JASCXX010000004">
    <property type="protein sequence ID" value="MDI6448358.1"/>
    <property type="molecule type" value="Genomic_DNA"/>
</dbReference>
<evidence type="ECO:0008006" key="4">
    <source>
        <dbReference type="Google" id="ProtNLM"/>
    </source>
</evidence>
<feature type="transmembrane region" description="Helical" evidence="1">
    <location>
        <begin position="157"/>
        <end position="177"/>
    </location>
</feature>